<keyword evidence="5" id="KW-1185">Reference proteome</keyword>
<dbReference type="InterPro" id="IPR055304">
    <property type="entry name" value="CHCHD2/10-like"/>
</dbReference>
<keyword evidence="1" id="KW-1015">Disulfide bond</keyword>
<feature type="compositionally biased region" description="Low complexity" evidence="2">
    <location>
        <begin position="15"/>
        <end position="27"/>
    </location>
</feature>
<sequence>MPRRGRSASPPPAQRRPVPSSVPARVAPAPPPAPVAAAPVAAAPQQPSLFKQMAATAGGVAVGSAVGHTLGHAMTGMLGGGGSSNETAPAQAAPQPVANGVQPNEPTGPCAWEIKQFLQCAQGQSDLTLCEGFNEALRQCKQQNNLT</sequence>
<gene>
    <name evidence="4" type="ORF">HERILL_LOCUS13317</name>
</gene>
<evidence type="ECO:0000259" key="3">
    <source>
        <dbReference type="Pfam" id="PF06747"/>
    </source>
</evidence>
<dbReference type="PROSITE" id="PS51808">
    <property type="entry name" value="CHCH"/>
    <property type="match status" value="1"/>
</dbReference>
<dbReference type="InParanoid" id="A0A7R8YZU2"/>
<feature type="region of interest" description="Disordered" evidence="2">
    <location>
        <begin position="1"/>
        <end position="39"/>
    </location>
</feature>
<dbReference type="GO" id="GO:0005739">
    <property type="term" value="C:mitochondrion"/>
    <property type="evidence" value="ECO:0007669"/>
    <property type="project" value="TreeGrafter"/>
</dbReference>
<feature type="domain" description="CHCH" evidence="3">
    <location>
        <begin position="110"/>
        <end position="143"/>
    </location>
</feature>
<dbReference type="Pfam" id="PF06747">
    <property type="entry name" value="CHCH"/>
    <property type="match status" value="1"/>
</dbReference>
<evidence type="ECO:0000256" key="2">
    <source>
        <dbReference type="SAM" id="MobiDB-lite"/>
    </source>
</evidence>
<dbReference type="OrthoDB" id="1106148at2759"/>
<feature type="compositionally biased region" description="Low complexity" evidence="2">
    <location>
        <begin position="88"/>
        <end position="103"/>
    </location>
</feature>
<dbReference type="FunCoup" id="A0A7R8YZU2">
    <property type="interactions" value="668"/>
</dbReference>
<evidence type="ECO:0000256" key="1">
    <source>
        <dbReference type="ARBA" id="ARBA00023157"/>
    </source>
</evidence>
<protein>
    <recommendedName>
        <fullName evidence="3">CHCH domain-containing protein</fullName>
    </recommendedName>
</protein>
<evidence type="ECO:0000313" key="5">
    <source>
        <dbReference type="Proteomes" id="UP000594454"/>
    </source>
</evidence>
<dbReference type="EMBL" id="LR899013">
    <property type="protein sequence ID" value="CAD7090861.1"/>
    <property type="molecule type" value="Genomic_DNA"/>
</dbReference>
<dbReference type="InterPro" id="IPR010625">
    <property type="entry name" value="CHCH"/>
</dbReference>
<reference evidence="4 5" key="1">
    <citation type="submission" date="2020-11" db="EMBL/GenBank/DDBJ databases">
        <authorList>
            <person name="Wallbank WR R."/>
            <person name="Pardo Diaz C."/>
            <person name="Kozak K."/>
            <person name="Martin S."/>
            <person name="Jiggins C."/>
            <person name="Moest M."/>
            <person name="Warren A I."/>
            <person name="Generalovic N T."/>
            <person name="Byers J.R.P. K."/>
            <person name="Montejo-Kovacevich G."/>
            <person name="Yen C E."/>
        </authorList>
    </citation>
    <scope>NUCLEOTIDE SEQUENCE [LARGE SCALE GENOMIC DNA]</scope>
</reference>
<organism evidence="4 5">
    <name type="scientific">Hermetia illucens</name>
    <name type="common">Black soldier fly</name>
    <dbReference type="NCBI Taxonomy" id="343691"/>
    <lineage>
        <taxon>Eukaryota</taxon>
        <taxon>Metazoa</taxon>
        <taxon>Ecdysozoa</taxon>
        <taxon>Arthropoda</taxon>
        <taxon>Hexapoda</taxon>
        <taxon>Insecta</taxon>
        <taxon>Pterygota</taxon>
        <taxon>Neoptera</taxon>
        <taxon>Endopterygota</taxon>
        <taxon>Diptera</taxon>
        <taxon>Brachycera</taxon>
        <taxon>Stratiomyomorpha</taxon>
        <taxon>Stratiomyidae</taxon>
        <taxon>Hermetiinae</taxon>
        <taxon>Hermetia</taxon>
    </lineage>
</organism>
<evidence type="ECO:0000313" key="4">
    <source>
        <dbReference type="EMBL" id="CAD7090861.1"/>
    </source>
</evidence>
<dbReference type="PANTHER" id="PTHR13523:SF2">
    <property type="entry name" value="COILED-COIL-HELIX-COILED-COIL-HELIX DOMAIN CONTAINING 2, ISOFORM A-RELATED"/>
    <property type="match status" value="1"/>
</dbReference>
<dbReference type="AlphaFoldDB" id="A0A7R8YZU2"/>
<accession>A0A7R8YZU2</accession>
<feature type="region of interest" description="Disordered" evidence="2">
    <location>
        <begin position="72"/>
        <end position="104"/>
    </location>
</feature>
<proteinExistence type="predicted"/>
<dbReference type="GO" id="GO:0007005">
    <property type="term" value="P:mitochondrion organization"/>
    <property type="evidence" value="ECO:0007669"/>
    <property type="project" value="InterPro"/>
</dbReference>
<name>A0A7R8YZU2_HERIL</name>
<dbReference type="GO" id="GO:0005634">
    <property type="term" value="C:nucleus"/>
    <property type="evidence" value="ECO:0007669"/>
    <property type="project" value="TreeGrafter"/>
</dbReference>
<dbReference type="PANTHER" id="PTHR13523">
    <property type="entry name" value="COILED-COIL-HELIX-COILED-COIL-HELIX DOMAIN CONTAINING 2/NUR77"/>
    <property type="match status" value="1"/>
</dbReference>
<dbReference type="Proteomes" id="UP000594454">
    <property type="component" value="Chromosome 5"/>
</dbReference>